<dbReference type="Proteomes" id="UP001732700">
    <property type="component" value="Chromosome 1A"/>
</dbReference>
<name>A0ACD5THD6_AVESA</name>
<dbReference type="EnsemblPlants" id="AVESA.00010b.r2.1AG0053580.1">
    <property type="protein sequence ID" value="AVESA.00010b.r2.1AG0053580.1.CDS"/>
    <property type="gene ID" value="AVESA.00010b.r2.1AG0053580"/>
</dbReference>
<accession>A0ACD5THD6</accession>
<reference evidence="1" key="1">
    <citation type="submission" date="2021-05" db="EMBL/GenBank/DDBJ databases">
        <authorList>
            <person name="Scholz U."/>
            <person name="Mascher M."/>
            <person name="Fiebig A."/>
        </authorList>
    </citation>
    <scope>NUCLEOTIDE SEQUENCE [LARGE SCALE GENOMIC DNA]</scope>
</reference>
<protein>
    <submittedName>
        <fullName evidence="1">Uncharacterized protein</fullName>
    </submittedName>
</protein>
<proteinExistence type="predicted"/>
<keyword evidence="2" id="KW-1185">Reference proteome</keyword>
<evidence type="ECO:0000313" key="2">
    <source>
        <dbReference type="Proteomes" id="UP001732700"/>
    </source>
</evidence>
<reference evidence="1" key="2">
    <citation type="submission" date="2025-09" db="UniProtKB">
        <authorList>
            <consortium name="EnsemblPlants"/>
        </authorList>
    </citation>
    <scope>IDENTIFICATION</scope>
</reference>
<organism evidence="1 2">
    <name type="scientific">Avena sativa</name>
    <name type="common">Oat</name>
    <dbReference type="NCBI Taxonomy" id="4498"/>
    <lineage>
        <taxon>Eukaryota</taxon>
        <taxon>Viridiplantae</taxon>
        <taxon>Streptophyta</taxon>
        <taxon>Embryophyta</taxon>
        <taxon>Tracheophyta</taxon>
        <taxon>Spermatophyta</taxon>
        <taxon>Magnoliopsida</taxon>
        <taxon>Liliopsida</taxon>
        <taxon>Poales</taxon>
        <taxon>Poaceae</taxon>
        <taxon>BOP clade</taxon>
        <taxon>Pooideae</taxon>
        <taxon>Poodae</taxon>
        <taxon>Poeae</taxon>
        <taxon>Poeae Chloroplast Group 1 (Aveneae type)</taxon>
        <taxon>Aveninae</taxon>
        <taxon>Avena</taxon>
    </lineage>
</organism>
<evidence type="ECO:0000313" key="1">
    <source>
        <dbReference type="EnsemblPlants" id="AVESA.00010b.r2.1AG0053580.1.CDS"/>
    </source>
</evidence>
<sequence>MASVKTEMQPLAPSGYRRAPEMKEKVEASFVDLEAGNGETLYPGISRGENALRWGFIRKVYGILCAQLLLTTVVSAVTVFHPTLNATLSSSPVLALLLAVVPFILMIPLYHYQHRHPHNLVFLGLFTLCLSFSIGVACANTEGTIVLQALVLTSAVVVSLTAYTFWASKKGKEFGYLGPFLFSALTILVITSFIQVFFPFGPASNVLIGGFGALVFSGFIIYDTENLIKRHSYDEYIWASVELYLDILNLFLTILQMLKQNEN</sequence>